<evidence type="ECO:0000313" key="1">
    <source>
        <dbReference type="Proteomes" id="UP000887574"/>
    </source>
</evidence>
<reference evidence="2" key="1">
    <citation type="submission" date="2022-11" db="UniProtKB">
        <authorList>
            <consortium name="WormBaseParasite"/>
        </authorList>
    </citation>
    <scope>IDENTIFICATION</scope>
</reference>
<organism evidence="1 2">
    <name type="scientific">Ditylenchus dipsaci</name>
    <dbReference type="NCBI Taxonomy" id="166011"/>
    <lineage>
        <taxon>Eukaryota</taxon>
        <taxon>Metazoa</taxon>
        <taxon>Ecdysozoa</taxon>
        <taxon>Nematoda</taxon>
        <taxon>Chromadorea</taxon>
        <taxon>Rhabditida</taxon>
        <taxon>Tylenchina</taxon>
        <taxon>Tylenchomorpha</taxon>
        <taxon>Sphaerularioidea</taxon>
        <taxon>Anguinidae</taxon>
        <taxon>Anguininae</taxon>
        <taxon>Ditylenchus</taxon>
    </lineage>
</organism>
<dbReference type="PROSITE" id="PS51257">
    <property type="entry name" value="PROKAR_LIPOPROTEIN"/>
    <property type="match status" value="1"/>
</dbReference>
<name>A0A915E4D8_9BILA</name>
<dbReference type="WBParaSite" id="jg26358">
    <property type="protein sequence ID" value="jg26358"/>
    <property type="gene ID" value="jg26358"/>
</dbReference>
<keyword evidence="1" id="KW-1185">Reference proteome</keyword>
<dbReference type="AlphaFoldDB" id="A0A915E4D8"/>
<evidence type="ECO:0000313" key="2">
    <source>
        <dbReference type="WBParaSite" id="jg26358"/>
    </source>
</evidence>
<proteinExistence type="predicted"/>
<sequence length="90" mass="10135">MTGWRTNNKDFGSRISSNSENFWIAAIFLSAVFSCPNASHRLSHGQEQQQLLQQHSQQQQTSFNLVELIAQQQQQQALLYGGGGQRLAML</sequence>
<dbReference type="Proteomes" id="UP000887574">
    <property type="component" value="Unplaced"/>
</dbReference>
<accession>A0A915E4D8</accession>
<protein>
    <submittedName>
        <fullName evidence="2">Uncharacterized protein</fullName>
    </submittedName>
</protein>